<name>A0A1Y2G1S7_9BASI</name>
<feature type="compositionally biased region" description="Polar residues" evidence="2">
    <location>
        <begin position="13"/>
        <end position="33"/>
    </location>
</feature>
<proteinExistence type="predicted"/>
<dbReference type="InterPro" id="IPR036249">
    <property type="entry name" value="Thioredoxin-like_sf"/>
</dbReference>
<reference evidence="3 4" key="1">
    <citation type="submission" date="2016-07" db="EMBL/GenBank/DDBJ databases">
        <title>Pervasive Adenine N6-methylation of Active Genes in Fungi.</title>
        <authorList>
            <consortium name="DOE Joint Genome Institute"/>
            <person name="Mondo S.J."/>
            <person name="Dannebaum R.O."/>
            <person name="Kuo R.C."/>
            <person name="Labutti K."/>
            <person name="Haridas S."/>
            <person name="Kuo A."/>
            <person name="Salamov A."/>
            <person name="Ahrendt S.R."/>
            <person name="Lipzen A."/>
            <person name="Sullivan W."/>
            <person name="Andreopoulos W.B."/>
            <person name="Clum A."/>
            <person name="Lindquist E."/>
            <person name="Daum C."/>
            <person name="Ramamoorthy G.K."/>
            <person name="Gryganskyi A."/>
            <person name="Culley D."/>
            <person name="Magnuson J.K."/>
            <person name="James T.Y."/>
            <person name="O'Malley M.A."/>
            <person name="Stajich J.E."/>
            <person name="Spatafora J.W."/>
            <person name="Visel A."/>
            <person name="Grigoriev I.V."/>
        </authorList>
    </citation>
    <scope>NUCLEOTIDE SEQUENCE [LARGE SCALE GENOMIC DNA]</scope>
    <source>
        <strain evidence="3 4">62-1032</strain>
    </source>
</reference>
<dbReference type="Gene3D" id="3.40.30.10">
    <property type="entry name" value="Glutaredoxin"/>
    <property type="match status" value="1"/>
</dbReference>
<feature type="compositionally biased region" description="Basic and acidic residues" evidence="2">
    <location>
        <begin position="173"/>
        <end position="203"/>
    </location>
</feature>
<protein>
    <submittedName>
        <fullName evidence="3">Rdx family-domain-containing protein</fullName>
    </submittedName>
</protein>
<dbReference type="PANTHER" id="PTHR36417:SF2">
    <property type="entry name" value="SELENOPROTEIN DOMAIN PROTEIN (AFU_ORTHOLOGUE AFUA_1G05220)"/>
    <property type="match status" value="1"/>
</dbReference>
<dbReference type="InterPro" id="IPR011893">
    <property type="entry name" value="Selenoprotein_Rdx-typ"/>
</dbReference>
<evidence type="ECO:0000256" key="2">
    <source>
        <dbReference type="SAM" id="MobiDB-lite"/>
    </source>
</evidence>
<dbReference type="OrthoDB" id="60822at2759"/>
<gene>
    <name evidence="3" type="ORF">BCR35DRAFT_299660</name>
</gene>
<evidence type="ECO:0000313" key="3">
    <source>
        <dbReference type="EMBL" id="ORY90118.1"/>
    </source>
</evidence>
<dbReference type="EMBL" id="MCGR01000004">
    <property type="protein sequence ID" value="ORY90118.1"/>
    <property type="molecule type" value="Genomic_DNA"/>
</dbReference>
<dbReference type="Proteomes" id="UP000193467">
    <property type="component" value="Unassembled WGS sequence"/>
</dbReference>
<keyword evidence="1" id="KW-0676">Redox-active center</keyword>
<keyword evidence="4" id="KW-1185">Reference proteome</keyword>
<dbReference type="PANTHER" id="PTHR36417">
    <property type="entry name" value="SELENOPROTEIN DOMAIN PROTEIN (AFU_ORTHOLOGUE AFUA_1G05220)"/>
    <property type="match status" value="1"/>
</dbReference>
<dbReference type="AlphaFoldDB" id="A0A1Y2G1S7"/>
<evidence type="ECO:0000256" key="1">
    <source>
        <dbReference type="ARBA" id="ARBA00023284"/>
    </source>
</evidence>
<dbReference type="InParanoid" id="A0A1Y2G1S7"/>
<evidence type="ECO:0000313" key="4">
    <source>
        <dbReference type="Proteomes" id="UP000193467"/>
    </source>
</evidence>
<accession>A0A1Y2G1S7</accession>
<feature type="region of interest" description="Disordered" evidence="2">
    <location>
        <begin position="173"/>
        <end position="216"/>
    </location>
</feature>
<sequence length="216" mass="24343">MSQEICTDCPPTAASTSGSSQPVAAPTASSSTPLDPILDPSTFSPPNVQQDEFPRVEIEFCDRCRWLHRATWTMTELFLTFPPLSTTSPEGVVTSSGLKSINLLPRSAPETGGRFRVWLYRERSIEEEYEQNCPDSWGNAELVWDRKVEGGFPELKELKQRIRNLIAPRQDLGHSDKNAFGVKPDRSEKAVDAKVEQQEEKEPTPQVDDYTPRFRC</sequence>
<feature type="region of interest" description="Disordered" evidence="2">
    <location>
        <begin position="1"/>
        <end position="49"/>
    </location>
</feature>
<dbReference type="Pfam" id="PF10262">
    <property type="entry name" value="Rdx"/>
    <property type="match status" value="1"/>
</dbReference>
<comment type="caution">
    <text evidence="3">The sequence shown here is derived from an EMBL/GenBank/DDBJ whole genome shotgun (WGS) entry which is preliminary data.</text>
</comment>
<organism evidence="3 4">
    <name type="scientific">Leucosporidium creatinivorum</name>
    <dbReference type="NCBI Taxonomy" id="106004"/>
    <lineage>
        <taxon>Eukaryota</taxon>
        <taxon>Fungi</taxon>
        <taxon>Dikarya</taxon>
        <taxon>Basidiomycota</taxon>
        <taxon>Pucciniomycotina</taxon>
        <taxon>Microbotryomycetes</taxon>
        <taxon>Leucosporidiales</taxon>
        <taxon>Leucosporidium</taxon>
    </lineage>
</organism>
<dbReference type="SUPFAM" id="SSF52833">
    <property type="entry name" value="Thioredoxin-like"/>
    <property type="match status" value="1"/>
</dbReference>